<dbReference type="EMBL" id="AP012057">
    <property type="protein sequence ID" value="BAN02181.1"/>
    <property type="molecule type" value="Genomic_DNA"/>
</dbReference>
<keyword evidence="8 9" id="KW-0694">RNA-binding</keyword>
<dbReference type="GO" id="GO:0005737">
    <property type="term" value="C:cytoplasm"/>
    <property type="evidence" value="ECO:0007669"/>
    <property type="project" value="UniProtKB-SubCell"/>
</dbReference>
<evidence type="ECO:0000256" key="2">
    <source>
        <dbReference type="ARBA" id="ARBA00010183"/>
    </source>
</evidence>
<feature type="binding site" evidence="9">
    <location>
        <position position="135"/>
    </location>
    <ligand>
        <name>Mg(2+)</name>
        <dbReference type="ChEBI" id="CHEBI:18420"/>
    </ligand>
</feature>
<dbReference type="SMART" id="SM00535">
    <property type="entry name" value="RIBOc"/>
    <property type="match status" value="1"/>
</dbReference>
<evidence type="ECO:0000256" key="4">
    <source>
        <dbReference type="ARBA" id="ARBA00022664"/>
    </source>
</evidence>
<dbReference type="GO" id="GO:0010468">
    <property type="term" value="P:regulation of gene expression"/>
    <property type="evidence" value="ECO:0007669"/>
    <property type="project" value="TreeGrafter"/>
</dbReference>
<dbReference type="Pfam" id="PF00035">
    <property type="entry name" value="dsrm"/>
    <property type="match status" value="1"/>
</dbReference>
<dbReference type="GO" id="GO:0008033">
    <property type="term" value="P:tRNA processing"/>
    <property type="evidence" value="ECO:0007669"/>
    <property type="project" value="UniProtKB-KW"/>
</dbReference>
<comment type="subunit">
    <text evidence="9">Homodimer.</text>
</comment>
<keyword evidence="3 9" id="KW-0698">rRNA processing</keyword>
<feature type="region of interest" description="Disordered" evidence="10">
    <location>
        <begin position="1"/>
        <end position="21"/>
    </location>
</feature>
<dbReference type="HAMAP" id="MF_00104">
    <property type="entry name" value="RNase_III"/>
    <property type="match status" value="1"/>
</dbReference>
<dbReference type="Gene3D" id="3.30.160.20">
    <property type="match status" value="1"/>
</dbReference>
<dbReference type="RefSeq" id="WP_015441428.1">
    <property type="nucleotide sequence ID" value="NC_020520.1"/>
</dbReference>
<gene>
    <name evidence="9 13" type="primary">rnc</name>
    <name evidence="13" type="ORF">YM304_18670</name>
</gene>
<dbReference type="CDD" id="cd00593">
    <property type="entry name" value="RIBOc"/>
    <property type="match status" value="1"/>
</dbReference>
<feature type="active site" evidence="9">
    <location>
        <position position="66"/>
    </location>
</feature>
<keyword evidence="9" id="KW-0819">tRNA processing</keyword>
<dbReference type="GO" id="GO:0006397">
    <property type="term" value="P:mRNA processing"/>
    <property type="evidence" value="ECO:0007669"/>
    <property type="project" value="UniProtKB-UniRule"/>
</dbReference>
<comment type="similarity">
    <text evidence="2">Belongs to the ribonuclease III family.</text>
</comment>
<evidence type="ECO:0000256" key="5">
    <source>
        <dbReference type="ARBA" id="ARBA00022722"/>
    </source>
</evidence>
<dbReference type="GO" id="GO:0003725">
    <property type="term" value="F:double-stranded RNA binding"/>
    <property type="evidence" value="ECO:0007669"/>
    <property type="project" value="TreeGrafter"/>
</dbReference>
<reference evidence="13 14" key="1">
    <citation type="journal article" date="2013" name="Int. J. Syst. Evol. Microbiol.">
        <title>Ilumatobacter nonamiense sp. nov. and Ilumatobacter coccineum sp. nov., isolated from seashore sand.</title>
        <authorList>
            <person name="Matsumoto A."/>
            <person name="Kasai H."/>
            <person name="Matsuo Y."/>
            <person name="Shizuri Y."/>
            <person name="Ichikawa N."/>
            <person name="Fujita N."/>
            <person name="Omura S."/>
            <person name="Takahashi Y."/>
        </authorList>
    </citation>
    <scope>NUCLEOTIDE SEQUENCE [LARGE SCALE GENOMIC DNA]</scope>
    <source>
        <strain evidence="14">NBRC 103263 / KCTC 29153 / YM16-304</strain>
    </source>
</reference>
<sequence>MSSTDTPGTSAASPDTAPGADHASLAAAVGHEFGDPSLLQRALAHRSWCSEHPGTESNERLEFLGDAVLGWAIADIAYRRFDDLPEGQLTDLRKSVVNATALASIAEEIGVGPHLLLGKGEGAAGGAEKPSILSDAFEAILGAVYLDGGSEAAYAMVERHVAPRLARNIDRLVELDNKTQLQELCAKRGDEPPRYELTSVGPDHAKVFTARALVGSRLVGTGDGRSKKAAEQVAAAAACAALLADA</sequence>
<dbReference type="GO" id="GO:0046872">
    <property type="term" value="F:metal ion binding"/>
    <property type="evidence" value="ECO:0007669"/>
    <property type="project" value="UniProtKB-KW"/>
</dbReference>
<evidence type="ECO:0000256" key="9">
    <source>
        <dbReference type="HAMAP-Rule" id="MF_00104"/>
    </source>
</evidence>
<dbReference type="SUPFAM" id="SSF69065">
    <property type="entry name" value="RNase III domain-like"/>
    <property type="match status" value="1"/>
</dbReference>
<dbReference type="GO" id="GO:0006364">
    <property type="term" value="P:rRNA processing"/>
    <property type="evidence" value="ECO:0007669"/>
    <property type="project" value="UniProtKB-UniRule"/>
</dbReference>
<keyword evidence="4 9" id="KW-0507">mRNA processing</keyword>
<dbReference type="SMART" id="SM00358">
    <property type="entry name" value="DSRM"/>
    <property type="match status" value="1"/>
</dbReference>
<dbReference type="InterPro" id="IPR014720">
    <property type="entry name" value="dsRBD_dom"/>
</dbReference>
<comment type="cofactor">
    <cofactor evidence="9">
        <name>Mg(2+)</name>
        <dbReference type="ChEBI" id="CHEBI:18420"/>
    </cofactor>
</comment>
<dbReference type="FunFam" id="1.10.1520.10:FF:000001">
    <property type="entry name" value="Ribonuclease 3"/>
    <property type="match status" value="1"/>
</dbReference>
<dbReference type="Pfam" id="PF14622">
    <property type="entry name" value="Ribonucleas_3_3"/>
    <property type="match status" value="1"/>
</dbReference>
<evidence type="ECO:0000313" key="14">
    <source>
        <dbReference type="Proteomes" id="UP000011863"/>
    </source>
</evidence>
<dbReference type="PANTHER" id="PTHR11207:SF0">
    <property type="entry name" value="RIBONUCLEASE 3"/>
    <property type="match status" value="1"/>
</dbReference>
<feature type="compositionally biased region" description="Polar residues" evidence="10">
    <location>
        <begin position="1"/>
        <end position="13"/>
    </location>
</feature>
<evidence type="ECO:0000256" key="8">
    <source>
        <dbReference type="ARBA" id="ARBA00022884"/>
    </source>
</evidence>
<dbReference type="PANTHER" id="PTHR11207">
    <property type="entry name" value="RIBONUCLEASE III"/>
    <property type="match status" value="1"/>
</dbReference>
<dbReference type="PROSITE" id="PS50137">
    <property type="entry name" value="DS_RBD"/>
    <property type="match status" value="1"/>
</dbReference>
<evidence type="ECO:0000256" key="3">
    <source>
        <dbReference type="ARBA" id="ARBA00022552"/>
    </source>
</evidence>
<keyword evidence="7 9" id="KW-0378">Hydrolase</keyword>
<keyword evidence="5 9" id="KW-0540">Nuclease</keyword>
<evidence type="ECO:0000313" key="13">
    <source>
        <dbReference type="EMBL" id="BAN02181.1"/>
    </source>
</evidence>
<evidence type="ECO:0000256" key="1">
    <source>
        <dbReference type="ARBA" id="ARBA00000109"/>
    </source>
</evidence>
<dbReference type="OrthoDB" id="9805026at2"/>
<dbReference type="NCBIfam" id="TIGR02191">
    <property type="entry name" value="RNaseIII"/>
    <property type="match status" value="1"/>
</dbReference>
<keyword evidence="14" id="KW-1185">Reference proteome</keyword>
<comment type="function">
    <text evidence="9">Digests double-stranded RNA. Involved in the processing of primary rRNA transcript to yield the immediate precursors to the large and small rRNAs (23S and 16S). Processes some mRNAs, and tRNAs when they are encoded in the rRNA operon. Processes pre-crRNA and tracrRNA of type II CRISPR loci if present in the organism.</text>
</comment>
<feature type="binding site" evidence="9">
    <location>
        <position position="138"/>
    </location>
    <ligand>
        <name>Mg(2+)</name>
        <dbReference type="ChEBI" id="CHEBI:18420"/>
    </ligand>
</feature>
<dbReference type="PROSITE" id="PS50142">
    <property type="entry name" value="RNASE_3_2"/>
    <property type="match status" value="1"/>
</dbReference>
<organism evidence="13 14">
    <name type="scientific">Ilumatobacter coccineus (strain NBRC 103263 / KCTC 29153 / YM16-304)</name>
    <dbReference type="NCBI Taxonomy" id="1313172"/>
    <lineage>
        <taxon>Bacteria</taxon>
        <taxon>Bacillati</taxon>
        <taxon>Actinomycetota</taxon>
        <taxon>Acidimicrobiia</taxon>
        <taxon>Acidimicrobiales</taxon>
        <taxon>Ilumatobacteraceae</taxon>
        <taxon>Ilumatobacter</taxon>
    </lineage>
</organism>
<protein>
    <recommendedName>
        <fullName evidence="9">Ribonuclease 3</fullName>
        <ecNumber evidence="9">3.1.26.3</ecNumber>
    </recommendedName>
    <alternativeName>
        <fullName evidence="9">Ribonuclease III</fullName>
        <shortName evidence="9">RNase III</shortName>
    </alternativeName>
</protein>
<keyword evidence="9" id="KW-0963">Cytoplasm</keyword>
<keyword evidence="9" id="KW-0479">Metal-binding</keyword>
<dbReference type="SUPFAM" id="SSF54768">
    <property type="entry name" value="dsRNA-binding domain-like"/>
    <property type="match status" value="1"/>
</dbReference>
<accession>A0A6C7E6R7</accession>
<feature type="domain" description="DRBM" evidence="11">
    <location>
        <begin position="176"/>
        <end position="244"/>
    </location>
</feature>
<evidence type="ECO:0000259" key="12">
    <source>
        <dbReference type="PROSITE" id="PS50142"/>
    </source>
</evidence>
<dbReference type="InterPro" id="IPR036389">
    <property type="entry name" value="RNase_III_sf"/>
</dbReference>
<comment type="subcellular location">
    <subcellularLocation>
        <location evidence="9">Cytoplasm</location>
    </subcellularLocation>
</comment>
<keyword evidence="9" id="KW-0460">Magnesium</keyword>
<evidence type="ECO:0000256" key="6">
    <source>
        <dbReference type="ARBA" id="ARBA00022759"/>
    </source>
</evidence>
<dbReference type="InterPro" id="IPR011907">
    <property type="entry name" value="RNase_III"/>
</dbReference>
<proteinExistence type="inferred from homology"/>
<evidence type="ECO:0000256" key="7">
    <source>
        <dbReference type="ARBA" id="ARBA00022801"/>
    </source>
</evidence>
<dbReference type="GO" id="GO:0019843">
    <property type="term" value="F:rRNA binding"/>
    <property type="evidence" value="ECO:0007669"/>
    <property type="project" value="UniProtKB-KW"/>
</dbReference>
<evidence type="ECO:0000259" key="11">
    <source>
        <dbReference type="PROSITE" id="PS50137"/>
    </source>
</evidence>
<dbReference type="EC" id="3.1.26.3" evidence="9"/>
<keyword evidence="9" id="KW-0699">rRNA-binding</keyword>
<dbReference type="CDD" id="cd10845">
    <property type="entry name" value="DSRM_RNAse_III_family"/>
    <property type="match status" value="1"/>
</dbReference>
<dbReference type="AlphaFoldDB" id="A0A6C7E6R7"/>
<dbReference type="Proteomes" id="UP000011863">
    <property type="component" value="Chromosome"/>
</dbReference>
<dbReference type="GO" id="GO:0004525">
    <property type="term" value="F:ribonuclease III activity"/>
    <property type="evidence" value="ECO:0007669"/>
    <property type="project" value="UniProtKB-UniRule"/>
</dbReference>
<feature type="domain" description="RNase III" evidence="12">
    <location>
        <begin position="22"/>
        <end position="149"/>
    </location>
</feature>
<comment type="catalytic activity">
    <reaction evidence="1 9">
        <text>Endonucleolytic cleavage to 5'-phosphomonoester.</text>
        <dbReference type="EC" id="3.1.26.3"/>
    </reaction>
</comment>
<dbReference type="PROSITE" id="PS00517">
    <property type="entry name" value="RNASE_3_1"/>
    <property type="match status" value="1"/>
</dbReference>
<dbReference type="InterPro" id="IPR000999">
    <property type="entry name" value="RNase_III_dom"/>
</dbReference>
<name>A0A6C7E6R7_ILUCY</name>
<keyword evidence="6 9" id="KW-0255">Endonuclease</keyword>
<evidence type="ECO:0000256" key="10">
    <source>
        <dbReference type="SAM" id="MobiDB-lite"/>
    </source>
</evidence>
<dbReference type="Gene3D" id="1.10.1520.10">
    <property type="entry name" value="Ribonuclease III domain"/>
    <property type="match status" value="1"/>
</dbReference>
<feature type="active site" evidence="9">
    <location>
        <position position="138"/>
    </location>
</feature>
<feature type="binding site" evidence="9">
    <location>
        <position position="62"/>
    </location>
    <ligand>
        <name>Mg(2+)</name>
        <dbReference type="ChEBI" id="CHEBI:18420"/>
    </ligand>
</feature>
<dbReference type="KEGG" id="aym:YM304_18670"/>